<evidence type="ECO:0000256" key="1">
    <source>
        <dbReference type="ARBA" id="ARBA00009798"/>
    </source>
</evidence>
<evidence type="ECO:0000256" key="4">
    <source>
        <dbReference type="PIRNR" id="PIRNR006181"/>
    </source>
</evidence>
<comment type="caution">
    <text evidence="6">The sequence shown here is derived from an EMBL/GenBank/DDBJ whole genome shotgun (WGS) entry which is preliminary data.</text>
</comment>
<organism evidence="6 7">
    <name type="scientific">Exiguobacterium undae</name>
    <dbReference type="NCBI Taxonomy" id="169177"/>
    <lineage>
        <taxon>Bacteria</taxon>
        <taxon>Bacillati</taxon>
        <taxon>Bacillota</taxon>
        <taxon>Bacilli</taxon>
        <taxon>Bacillales</taxon>
        <taxon>Bacillales Family XII. Incertae Sedis</taxon>
        <taxon>Exiguobacterium</taxon>
    </lineage>
</organism>
<dbReference type="PANTHER" id="PTHR30411">
    <property type="entry name" value="CYTOPLASMIC PROTEIN"/>
    <property type="match status" value="1"/>
</dbReference>
<dbReference type="Gene3D" id="3.90.960.10">
    <property type="entry name" value="YbaK/aminoacyl-tRNA synthetase-associated domain"/>
    <property type="match status" value="1"/>
</dbReference>
<keyword evidence="7" id="KW-1185">Reference proteome</keyword>
<sequence>MSQTNVARLLKQSDIAFDLLSYPVDEQDLSAQNVARKINYPLSSIFKTLVLETDQKQHVFAVISGEEELNLKAAALALSTKKVQLVPMNDLKKLTGYIRGGVAPIGAKKKFPVLLSDQVTGQPFMIISAGKRGFQIKLAPDDFLTFTNGILFTNR</sequence>
<feature type="domain" description="YbaK/aminoacyl-tRNA synthetase-associated" evidence="5">
    <location>
        <begin position="30"/>
        <end position="146"/>
    </location>
</feature>
<protein>
    <recommendedName>
        <fullName evidence="4">Cys-tRNA(Pro)/Cys-tRNA(Cys) deacylase</fullName>
        <ecNumber evidence="4">4.2.-.-</ecNumber>
    </recommendedName>
</protein>
<name>A0ABX2VE23_9BACL</name>
<dbReference type="Pfam" id="PF04073">
    <property type="entry name" value="tRNA_edit"/>
    <property type="match status" value="1"/>
</dbReference>
<evidence type="ECO:0000256" key="3">
    <source>
        <dbReference type="ARBA" id="ARBA00023239"/>
    </source>
</evidence>
<dbReference type="EC" id="4.2.-.-" evidence="4"/>
<evidence type="ECO:0000256" key="2">
    <source>
        <dbReference type="ARBA" id="ARBA00022917"/>
    </source>
</evidence>
<proteinExistence type="inferred from homology"/>
<gene>
    <name evidence="6" type="ORF">A3783_09730</name>
</gene>
<dbReference type="PANTHER" id="PTHR30411:SF0">
    <property type="entry name" value="CYS-TRNA(PRO)_CYS-TRNA(CYS) DEACYLASE YBAK"/>
    <property type="match status" value="1"/>
</dbReference>
<accession>A0ABX2VE23</accession>
<dbReference type="PIRSF" id="PIRSF006181">
    <property type="entry name" value="EbsC_YbaK"/>
    <property type="match status" value="1"/>
</dbReference>
<evidence type="ECO:0000313" key="7">
    <source>
        <dbReference type="Proteomes" id="UP000078447"/>
    </source>
</evidence>
<keyword evidence="2 4" id="KW-0648">Protein biosynthesis</keyword>
<dbReference type="EMBL" id="LVVL01000001">
    <property type="protein sequence ID" value="OAN16183.1"/>
    <property type="molecule type" value="Genomic_DNA"/>
</dbReference>
<evidence type="ECO:0000313" key="6">
    <source>
        <dbReference type="EMBL" id="OAN16183.1"/>
    </source>
</evidence>
<reference evidence="6 7" key="1">
    <citation type="submission" date="2016-03" db="EMBL/GenBank/DDBJ databases">
        <authorList>
            <person name="Cho S.-Y."/>
            <person name="Lim S."/>
            <person name="Kim H."/>
            <person name="Soh E.H."/>
            <person name="Moon J.S."/>
        </authorList>
    </citation>
    <scope>NUCLEOTIDE SEQUENCE [LARGE SCALE GENOMIC DNA]</scope>
    <source>
        <strain evidence="6 7">KCTC 3810</strain>
    </source>
</reference>
<dbReference type="NCBIfam" id="TIGR00011">
    <property type="entry name" value="YbaK_EbsC"/>
    <property type="match status" value="1"/>
</dbReference>
<comment type="similarity">
    <text evidence="1 4">Belongs to the prolyl-tRNA editing family. YbaK/EbsC subfamily.</text>
</comment>
<dbReference type="Proteomes" id="UP000078447">
    <property type="component" value="Unassembled WGS sequence"/>
</dbReference>
<dbReference type="RefSeq" id="WP_026833704.1">
    <property type="nucleotide sequence ID" value="NZ_LVVL01000001.1"/>
</dbReference>
<keyword evidence="3 4" id="KW-0456">Lyase</keyword>
<dbReference type="InterPro" id="IPR004369">
    <property type="entry name" value="Prolyl-tRNA_editing_YbaK/EbsC"/>
</dbReference>
<evidence type="ECO:0000259" key="5">
    <source>
        <dbReference type="Pfam" id="PF04073"/>
    </source>
</evidence>
<dbReference type="InterPro" id="IPR007214">
    <property type="entry name" value="YbaK/aa-tRNA-synth-assoc-dom"/>
</dbReference>
<dbReference type="InterPro" id="IPR036754">
    <property type="entry name" value="YbaK/aa-tRNA-synt-asso_dom_sf"/>
</dbReference>
<dbReference type="SUPFAM" id="SSF55826">
    <property type="entry name" value="YbaK/ProRS associated domain"/>
    <property type="match status" value="1"/>
</dbReference>
<dbReference type="CDD" id="cd00002">
    <property type="entry name" value="YbaK_deacylase"/>
    <property type="match status" value="1"/>
</dbReference>